<evidence type="ECO:0000313" key="2">
    <source>
        <dbReference type="EMBL" id="SDR38922.1"/>
    </source>
</evidence>
<reference evidence="3" key="1">
    <citation type="submission" date="2016-10" db="EMBL/GenBank/DDBJ databases">
        <authorList>
            <person name="Varghese N."/>
            <person name="Submissions S."/>
        </authorList>
    </citation>
    <scope>NUCLEOTIDE SEQUENCE [LARGE SCALE GENOMIC DNA]</scope>
    <source>
        <strain evidence="3">DSM 24767</strain>
    </source>
</reference>
<keyword evidence="1" id="KW-0812">Transmembrane</keyword>
<sequence>MIVALLIVVTFLWLCVGIWAGYDAKTNSSHNALLWGLTVFFGGIVGLLLYVNLGRDRVGDASAASVQPPELLECPNCHAMEEADRDVCRFCETPLEGT</sequence>
<gene>
    <name evidence="2" type="ORF">SAMN04489842_3634</name>
</gene>
<dbReference type="EMBL" id="FNLC01000005">
    <property type="protein sequence ID" value="SDR38922.1"/>
    <property type="molecule type" value="Genomic_DNA"/>
</dbReference>
<evidence type="ECO:0000256" key="1">
    <source>
        <dbReference type="SAM" id="Phobius"/>
    </source>
</evidence>
<keyword evidence="1" id="KW-0472">Membrane</keyword>
<proteinExistence type="predicted"/>
<dbReference type="AlphaFoldDB" id="A0A1H1IMN2"/>
<dbReference type="OrthoDB" id="170195at2157"/>
<feature type="transmembrane region" description="Helical" evidence="1">
    <location>
        <begin position="33"/>
        <end position="53"/>
    </location>
</feature>
<dbReference type="Proteomes" id="UP000198848">
    <property type="component" value="Unassembled WGS sequence"/>
</dbReference>
<keyword evidence="1" id="KW-1133">Transmembrane helix</keyword>
<accession>A0A1H1IMN2</accession>
<protein>
    <recommendedName>
        <fullName evidence="4">Phospholipase_D-nuclease N-terminal</fullName>
    </recommendedName>
</protein>
<evidence type="ECO:0000313" key="3">
    <source>
        <dbReference type="Proteomes" id="UP000198848"/>
    </source>
</evidence>
<keyword evidence="3" id="KW-1185">Reference proteome</keyword>
<name>A0A1H1IMN2_NATTX</name>
<dbReference type="STRING" id="1095778.SAMN04489842_3634"/>
<dbReference type="RefSeq" id="WP_090384953.1">
    <property type="nucleotide sequence ID" value="NZ_FNLC01000005.1"/>
</dbReference>
<organism evidence="2 3">
    <name type="scientific">Natronobacterium texcoconense</name>
    <dbReference type="NCBI Taxonomy" id="1095778"/>
    <lineage>
        <taxon>Archaea</taxon>
        <taxon>Methanobacteriati</taxon>
        <taxon>Methanobacteriota</taxon>
        <taxon>Stenosarchaea group</taxon>
        <taxon>Halobacteria</taxon>
        <taxon>Halobacteriales</taxon>
        <taxon>Natrialbaceae</taxon>
        <taxon>Natronobacterium</taxon>
    </lineage>
</organism>
<evidence type="ECO:0008006" key="4">
    <source>
        <dbReference type="Google" id="ProtNLM"/>
    </source>
</evidence>